<organism evidence="1 2">
    <name type="scientific">Methylobacterium nodulans (strain LMG 21967 / CNCM I-2342 / ORS 2060)</name>
    <dbReference type="NCBI Taxonomy" id="460265"/>
    <lineage>
        <taxon>Bacteria</taxon>
        <taxon>Pseudomonadati</taxon>
        <taxon>Pseudomonadota</taxon>
        <taxon>Alphaproteobacteria</taxon>
        <taxon>Hyphomicrobiales</taxon>
        <taxon>Methylobacteriaceae</taxon>
        <taxon>Methylobacterium</taxon>
    </lineage>
</organism>
<dbReference type="Proteomes" id="UP000008207">
    <property type="component" value="Chromosome"/>
</dbReference>
<proteinExistence type="predicted"/>
<dbReference type="STRING" id="460265.Mnod_7172"/>
<dbReference type="KEGG" id="mno:Mnod_7172"/>
<accession>B8IKC7</accession>
<dbReference type="AlphaFoldDB" id="B8IKC7"/>
<evidence type="ECO:0000313" key="1">
    <source>
        <dbReference type="EMBL" id="ACL61912.1"/>
    </source>
</evidence>
<protein>
    <submittedName>
        <fullName evidence="1">Uncharacterized protein</fullName>
    </submittedName>
</protein>
<reference evidence="1 2" key="1">
    <citation type="submission" date="2009-01" db="EMBL/GenBank/DDBJ databases">
        <title>Complete sequence of chromosome of Methylobacterium nodulans ORS 2060.</title>
        <authorList>
            <consortium name="US DOE Joint Genome Institute"/>
            <person name="Lucas S."/>
            <person name="Copeland A."/>
            <person name="Lapidus A."/>
            <person name="Glavina del Rio T."/>
            <person name="Dalin E."/>
            <person name="Tice H."/>
            <person name="Bruce D."/>
            <person name="Goodwin L."/>
            <person name="Pitluck S."/>
            <person name="Sims D."/>
            <person name="Brettin T."/>
            <person name="Detter J.C."/>
            <person name="Han C."/>
            <person name="Larimer F."/>
            <person name="Land M."/>
            <person name="Hauser L."/>
            <person name="Kyrpides N."/>
            <person name="Ivanova N."/>
            <person name="Marx C.J."/>
            <person name="Richardson P."/>
        </authorList>
    </citation>
    <scope>NUCLEOTIDE SEQUENCE [LARGE SCALE GENOMIC DNA]</scope>
    <source>
        <strain evidence="2">LMG 21967 / CNCM I-2342 / ORS 2060</strain>
    </source>
</reference>
<sequence length="55" mass="5923">MLAIRHWAAYIVPQGPARNAPAAHQITWAALCSKSTGKSIWCGEPALVHKSEPPC</sequence>
<gene>
    <name evidence="1" type="ordered locus">Mnod_7172</name>
</gene>
<name>B8IKC7_METNO</name>
<dbReference type="HOGENOM" id="CLU_3027113_0_0_5"/>
<dbReference type="EMBL" id="CP001349">
    <property type="protein sequence ID" value="ACL61912.1"/>
    <property type="molecule type" value="Genomic_DNA"/>
</dbReference>
<keyword evidence="2" id="KW-1185">Reference proteome</keyword>
<evidence type="ECO:0000313" key="2">
    <source>
        <dbReference type="Proteomes" id="UP000008207"/>
    </source>
</evidence>